<sequence>MPQSGRRDRKMQLKGQVLEYGDLATFELSDVIGSYKEDDVLYIQTNFGETPIVYSTIEPVLPIQEDLPPPEEWVFDEDAFYEDAAAKEGIQEGAKGDE</sequence>
<organism evidence="1">
    <name type="scientific">marine sediment metagenome</name>
    <dbReference type="NCBI Taxonomy" id="412755"/>
    <lineage>
        <taxon>unclassified sequences</taxon>
        <taxon>metagenomes</taxon>
        <taxon>ecological metagenomes</taxon>
    </lineage>
</organism>
<gene>
    <name evidence="1" type="ORF">LCGC14_0891010</name>
</gene>
<name>A0A0F9P436_9ZZZZ</name>
<dbReference type="EMBL" id="LAZR01002853">
    <property type="protein sequence ID" value="KKN24809.1"/>
    <property type="molecule type" value="Genomic_DNA"/>
</dbReference>
<evidence type="ECO:0000313" key="1">
    <source>
        <dbReference type="EMBL" id="KKN24809.1"/>
    </source>
</evidence>
<dbReference type="AlphaFoldDB" id="A0A0F9P436"/>
<comment type="caution">
    <text evidence="1">The sequence shown here is derived from an EMBL/GenBank/DDBJ whole genome shotgun (WGS) entry which is preliminary data.</text>
</comment>
<protein>
    <submittedName>
        <fullName evidence="1">Uncharacterized protein</fullName>
    </submittedName>
</protein>
<reference evidence="1" key="1">
    <citation type="journal article" date="2015" name="Nature">
        <title>Complex archaea that bridge the gap between prokaryotes and eukaryotes.</title>
        <authorList>
            <person name="Spang A."/>
            <person name="Saw J.H."/>
            <person name="Jorgensen S.L."/>
            <person name="Zaremba-Niedzwiedzka K."/>
            <person name="Martijn J."/>
            <person name="Lind A.E."/>
            <person name="van Eijk R."/>
            <person name="Schleper C."/>
            <person name="Guy L."/>
            <person name="Ettema T.J."/>
        </authorList>
    </citation>
    <scope>NUCLEOTIDE SEQUENCE</scope>
</reference>
<proteinExistence type="predicted"/>
<accession>A0A0F9P436</accession>